<proteinExistence type="predicted"/>
<evidence type="ECO:0000313" key="2">
    <source>
        <dbReference type="Proteomes" id="UP000494274"/>
    </source>
</evidence>
<accession>A0A6P2T7N9</accession>
<evidence type="ECO:0000313" key="1">
    <source>
        <dbReference type="EMBL" id="VWC59452.1"/>
    </source>
</evidence>
<organism evidence="1 2">
    <name type="scientific">Burkholderia lata (strain ATCC 17760 / DSM 23089 / LMG 22485 / NCIMB 9086 / R18194 / 383)</name>
    <dbReference type="NCBI Taxonomy" id="482957"/>
    <lineage>
        <taxon>Bacteria</taxon>
        <taxon>Pseudomonadati</taxon>
        <taxon>Pseudomonadota</taxon>
        <taxon>Betaproteobacteria</taxon>
        <taxon>Burkholderiales</taxon>
        <taxon>Burkholderiaceae</taxon>
        <taxon>Burkholderia</taxon>
        <taxon>Burkholderia cepacia complex</taxon>
    </lineage>
</organism>
<gene>
    <name evidence="1" type="ORF">BLA18112_00763</name>
</gene>
<reference evidence="1 2" key="1">
    <citation type="submission" date="2019-09" db="EMBL/GenBank/DDBJ databases">
        <authorList>
            <person name="Depoorter E."/>
        </authorList>
    </citation>
    <scope>NUCLEOTIDE SEQUENCE [LARGE SCALE GENOMIC DNA]</scope>
    <source>
        <strain evidence="1">R-18112</strain>
    </source>
</reference>
<sequence>MLVKAFELPRIRRQSLKVARLLENQSGNMKTLKSAADSNLKHDAIAAMRHSRPHK</sequence>
<protein>
    <submittedName>
        <fullName evidence="1">Uncharacterized protein</fullName>
    </submittedName>
</protein>
<dbReference type="EMBL" id="CABVQI010000002">
    <property type="protein sequence ID" value="VWC59452.1"/>
    <property type="molecule type" value="Genomic_DNA"/>
</dbReference>
<dbReference type="AlphaFoldDB" id="A0A6P2T7N9"/>
<dbReference type="Proteomes" id="UP000494274">
    <property type="component" value="Unassembled WGS sequence"/>
</dbReference>
<name>A0A6P2T7N9_BURL3</name>